<organism evidence="2 3">
    <name type="scientific">Magallana gigas</name>
    <name type="common">Pacific oyster</name>
    <name type="synonym">Crassostrea gigas</name>
    <dbReference type="NCBI Taxonomy" id="29159"/>
    <lineage>
        <taxon>Eukaryota</taxon>
        <taxon>Metazoa</taxon>
        <taxon>Spiralia</taxon>
        <taxon>Lophotrochozoa</taxon>
        <taxon>Mollusca</taxon>
        <taxon>Bivalvia</taxon>
        <taxon>Autobranchia</taxon>
        <taxon>Pteriomorphia</taxon>
        <taxon>Ostreida</taxon>
        <taxon>Ostreoidea</taxon>
        <taxon>Ostreidae</taxon>
        <taxon>Magallana</taxon>
    </lineage>
</organism>
<protein>
    <submittedName>
        <fullName evidence="2">Uncharacterized protein</fullName>
    </submittedName>
</protein>
<evidence type="ECO:0000313" key="2">
    <source>
        <dbReference type="EnsemblMetazoa" id="G15625.1:cds"/>
    </source>
</evidence>
<dbReference type="EnsemblMetazoa" id="G15625.1">
    <property type="protein sequence ID" value="G15625.1:cds"/>
    <property type="gene ID" value="G15625"/>
</dbReference>
<keyword evidence="1" id="KW-1133">Transmembrane helix</keyword>
<evidence type="ECO:0000256" key="1">
    <source>
        <dbReference type="SAM" id="Phobius"/>
    </source>
</evidence>
<evidence type="ECO:0000313" key="3">
    <source>
        <dbReference type="Proteomes" id="UP000005408"/>
    </source>
</evidence>
<dbReference type="AlphaFoldDB" id="A0A8W8ITM5"/>
<dbReference type="Proteomes" id="UP000005408">
    <property type="component" value="Unassembled WGS sequence"/>
</dbReference>
<keyword evidence="1" id="KW-0472">Membrane</keyword>
<keyword evidence="1" id="KW-0812">Transmembrane</keyword>
<proteinExistence type="predicted"/>
<keyword evidence="3" id="KW-1185">Reference proteome</keyword>
<name>A0A8W8ITM5_MAGGI</name>
<reference evidence="2" key="1">
    <citation type="submission" date="2022-08" db="UniProtKB">
        <authorList>
            <consortium name="EnsemblMetazoa"/>
        </authorList>
    </citation>
    <scope>IDENTIFICATION</scope>
    <source>
        <strain evidence="2">05x7-T-G4-1.051#20</strain>
    </source>
</reference>
<sequence>MPKPITICCEGFRESPNKKRRWLFFASINMLPLYLGIVLAIGASIQAQKQMECLDISGQNTCPVGYLCREGQCEPDFGERWCSKMMPCGLNHECIEGSCVLLPDPGCQTNDECKLNEQCTFGICVPDESNEQLPRVVACSFPHRRLSVLWNNLYLEKLLAVRDP</sequence>
<accession>A0A8W8ITM5</accession>
<feature type="transmembrane region" description="Helical" evidence="1">
    <location>
        <begin position="22"/>
        <end position="45"/>
    </location>
</feature>